<feature type="compositionally biased region" description="Basic and acidic residues" evidence="1">
    <location>
        <begin position="112"/>
        <end position="133"/>
    </location>
</feature>
<evidence type="ECO:0000256" key="1">
    <source>
        <dbReference type="SAM" id="MobiDB-lite"/>
    </source>
</evidence>
<proteinExistence type="predicted"/>
<sequence>MDVESDEWRRMNDKEETRDITLHFQYFTPNFQLPNFTPKLHPQTSLPNFTPKSTHNFTPNRLADTQLENLNSNSQKGIAYFRNVHCPALLKPFNSKKYNTITFQTKMSGFNNRRDPGGGGRRDRRENDDKNDGSNRSSSQINGGANFEFAGSVTSADYAD</sequence>
<feature type="compositionally biased region" description="Polar residues" evidence="1">
    <location>
        <begin position="134"/>
        <end position="143"/>
    </location>
</feature>
<comment type="caution">
    <text evidence="2">The sequence shown here is derived from an EMBL/GenBank/DDBJ whole genome shotgun (WGS) entry which is preliminary data.</text>
</comment>
<evidence type="ECO:0000313" key="3">
    <source>
        <dbReference type="Proteomes" id="UP001152300"/>
    </source>
</evidence>
<evidence type="ECO:0000313" key="2">
    <source>
        <dbReference type="EMBL" id="KAJ8067723.1"/>
    </source>
</evidence>
<dbReference type="Proteomes" id="UP001152300">
    <property type="component" value="Unassembled WGS sequence"/>
</dbReference>
<accession>A0A9X0AV35</accession>
<feature type="region of interest" description="Disordered" evidence="1">
    <location>
        <begin position="104"/>
        <end position="160"/>
    </location>
</feature>
<organism evidence="2 3">
    <name type="scientific">Sclerotinia nivalis</name>
    <dbReference type="NCBI Taxonomy" id="352851"/>
    <lineage>
        <taxon>Eukaryota</taxon>
        <taxon>Fungi</taxon>
        <taxon>Dikarya</taxon>
        <taxon>Ascomycota</taxon>
        <taxon>Pezizomycotina</taxon>
        <taxon>Leotiomycetes</taxon>
        <taxon>Helotiales</taxon>
        <taxon>Sclerotiniaceae</taxon>
        <taxon>Sclerotinia</taxon>
    </lineage>
</organism>
<name>A0A9X0AV35_9HELO</name>
<protein>
    <submittedName>
        <fullName evidence="2">Uncharacterized protein</fullName>
    </submittedName>
</protein>
<dbReference type="AlphaFoldDB" id="A0A9X0AV35"/>
<gene>
    <name evidence="2" type="ORF">OCU04_003328</name>
</gene>
<keyword evidence="3" id="KW-1185">Reference proteome</keyword>
<reference evidence="2" key="1">
    <citation type="submission" date="2022-11" db="EMBL/GenBank/DDBJ databases">
        <title>Genome Resource of Sclerotinia nivalis Strain SnTB1, a Plant Pathogen Isolated from American Ginseng.</title>
        <authorList>
            <person name="Fan S."/>
        </authorList>
    </citation>
    <scope>NUCLEOTIDE SEQUENCE</scope>
    <source>
        <strain evidence="2">SnTB1</strain>
    </source>
</reference>
<dbReference type="EMBL" id="JAPEIS010000003">
    <property type="protein sequence ID" value="KAJ8067723.1"/>
    <property type="molecule type" value="Genomic_DNA"/>
</dbReference>